<evidence type="ECO:0000259" key="6">
    <source>
        <dbReference type="Pfam" id="PF07980"/>
    </source>
</evidence>
<dbReference type="RefSeq" id="WP_245699307.1">
    <property type="nucleotide sequence ID" value="NZ_BKAI01000002.1"/>
</dbReference>
<keyword evidence="5" id="KW-0998">Cell outer membrane</keyword>
<evidence type="ECO:0000256" key="3">
    <source>
        <dbReference type="ARBA" id="ARBA00022729"/>
    </source>
</evidence>
<dbReference type="InterPro" id="IPR011990">
    <property type="entry name" value="TPR-like_helical_dom_sf"/>
</dbReference>
<evidence type="ECO:0000256" key="1">
    <source>
        <dbReference type="ARBA" id="ARBA00004442"/>
    </source>
</evidence>
<keyword evidence="4" id="KW-0472">Membrane</keyword>
<keyword evidence="9" id="KW-1185">Reference proteome</keyword>
<evidence type="ECO:0000256" key="5">
    <source>
        <dbReference type="ARBA" id="ARBA00023237"/>
    </source>
</evidence>
<proteinExistence type="inferred from homology"/>
<protein>
    <submittedName>
        <fullName evidence="8">SusD family protein</fullName>
    </submittedName>
</protein>
<gene>
    <name evidence="8" type="ORF">SAMN04487935_0565</name>
</gene>
<feature type="domain" description="RagB/SusD" evidence="6">
    <location>
        <begin position="312"/>
        <end position="458"/>
    </location>
</feature>
<dbReference type="STRING" id="1128970.SAMN04487935_0565"/>
<accession>A0A1G8SI07</accession>
<dbReference type="InterPro" id="IPR012944">
    <property type="entry name" value="SusD_RagB_dom"/>
</dbReference>
<dbReference type="EMBL" id="FNEZ01000001">
    <property type="protein sequence ID" value="SDJ28837.1"/>
    <property type="molecule type" value="Genomic_DNA"/>
</dbReference>
<dbReference type="SUPFAM" id="SSF48452">
    <property type="entry name" value="TPR-like"/>
    <property type="match status" value="1"/>
</dbReference>
<dbReference type="AlphaFoldDB" id="A0A1G8SI07"/>
<dbReference type="InterPro" id="IPR033985">
    <property type="entry name" value="SusD-like_N"/>
</dbReference>
<dbReference type="GO" id="GO:0009279">
    <property type="term" value="C:cell outer membrane"/>
    <property type="evidence" value="ECO:0007669"/>
    <property type="project" value="UniProtKB-SubCell"/>
</dbReference>
<evidence type="ECO:0000256" key="4">
    <source>
        <dbReference type="ARBA" id="ARBA00023136"/>
    </source>
</evidence>
<dbReference type="CDD" id="cd08977">
    <property type="entry name" value="SusD"/>
    <property type="match status" value="1"/>
</dbReference>
<dbReference type="Pfam" id="PF07980">
    <property type="entry name" value="SusD_RagB"/>
    <property type="match status" value="1"/>
</dbReference>
<keyword evidence="3" id="KW-0732">Signal</keyword>
<comment type="similarity">
    <text evidence="2">Belongs to the SusD family.</text>
</comment>
<evidence type="ECO:0000313" key="8">
    <source>
        <dbReference type="EMBL" id="SDJ28837.1"/>
    </source>
</evidence>
<dbReference type="Gene3D" id="1.25.40.390">
    <property type="match status" value="1"/>
</dbReference>
<evidence type="ECO:0000313" key="9">
    <source>
        <dbReference type="Proteomes" id="UP000199580"/>
    </source>
</evidence>
<dbReference type="Proteomes" id="UP000199580">
    <property type="component" value="Unassembled WGS sequence"/>
</dbReference>
<reference evidence="8 9" key="1">
    <citation type="submission" date="2016-10" db="EMBL/GenBank/DDBJ databases">
        <authorList>
            <person name="de Groot N.N."/>
        </authorList>
    </citation>
    <scope>NUCLEOTIDE SEQUENCE [LARGE SCALE GENOMIC DNA]</scope>
    <source>
        <strain evidence="8 9">CGMCC 1.10076</strain>
    </source>
</reference>
<evidence type="ECO:0000259" key="7">
    <source>
        <dbReference type="Pfam" id="PF14322"/>
    </source>
</evidence>
<comment type="subcellular location">
    <subcellularLocation>
        <location evidence="1">Cell outer membrane</location>
    </subcellularLocation>
</comment>
<organism evidence="8 9">
    <name type="scientific">Flavobacterium noncentrifugens</name>
    <dbReference type="NCBI Taxonomy" id="1128970"/>
    <lineage>
        <taxon>Bacteria</taxon>
        <taxon>Pseudomonadati</taxon>
        <taxon>Bacteroidota</taxon>
        <taxon>Flavobacteriia</taxon>
        <taxon>Flavobacteriales</taxon>
        <taxon>Flavobacteriaceae</taxon>
        <taxon>Flavobacterium</taxon>
    </lineage>
</organism>
<sequence>MKNIFFTTCFLLLCLSGCDSFTEVELPNSQLTSNAVFEDQATADAVMADIYTKIRDNGLLTGNSWGISNQLGLYGDELDFYGNPLDGSLAFYNNALLASSTEVADMWNNSYNQVYAANAVIEGVAKSASLAQADKDRLTGEALFVRALVHFYLLQCFGDVPYVTTTDYNVNRSVSRQPESIVYGLLMADLEGAVSLLPEAYTGANRARPNKWAATALLSRVYLYEGLWAEASNAASAVLNQTGLYGVETDLDRTFVISSKSTLWQLMANSAGGNTYEAQTFIFFSGPPTVSALSPSLMAAFEQGDQRKAHWTKEITGDNGETWYHAYKYKENSSTGSSKEYSIVLRIGELYLIRAEARAEQGELIGAKEDLDIIRSAAGLAPTTAVTQTDILNAVLAERRVELFTEYGHRFFDLKRADKLDAVLPVTKPGWDSSDRLFPIPATEIMRNRNLAPQNAGY</sequence>
<dbReference type="Pfam" id="PF14322">
    <property type="entry name" value="SusD-like_3"/>
    <property type="match status" value="1"/>
</dbReference>
<feature type="domain" description="SusD-like N-terminal" evidence="7">
    <location>
        <begin position="99"/>
        <end position="223"/>
    </location>
</feature>
<name>A0A1G8SI07_9FLAO</name>
<evidence type="ECO:0000256" key="2">
    <source>
        <dbReference type="ARBA" id="ARBA00006275"/>
    </source>
</evidence>